<sequence>MGPHGVNRAVQRLEFCDCKKGLGVKVIGGHRELTGEEFGIYVKRVIAGGLAAQDGRLRSGDLILDVNNISLMAVTNERAVDILRTASLSNHMSLLIARDDESSDSVIQLICVAKGTGLGLIVKGGAHRAEGPMVFIQEVVPGGDCQKDGRLQVGDQLVSVNKESLIGVTYEEARSVLTRTKLRPDPTVEIAFIRRRSSSSSSSGPHSPGSLPGSGGGGGPQTRAPGPPQPALVTKITSSPNPASEMLPAVSMSQVRVSPVRSEQTQSDVAPETNTEPIGCQPPAPHRKGSQGAVCHLRLERMEQALELVGLKPTEAQRQALGSRLRADASGTVAFTDFQSLIRELFRPQLEELSITRPGSRFTSDDLSSVLESPSNLWPSLSDSEDLEEMERLRKEHIEALREIKRLQEVKHGAEESRALRTRVQLAEAAQKQARGMEMDYEEVIHLLEAEIAELKTQRAEQPQVSTNKDGTDELKKRVAVAECQLRKSEAAKKSFEMSTGKLLSFVENVQEFLLDGHGPTKSFSSGDVKVGAAPQGLAPRCKKSPWTATSLAQEAKELTRTVRAILEVDCLPYGWDEAFTADGVKYYINHVTQTTSWSLPATTSSGTAPPPTPPETSAPDAEAAERRPGGPSIETEM</sequence>
<evidence type="ECO:0000313" key="6">
    <source>
        <dbReference type="Proteomes" id="UP000246464"/>
    </source>
</evidence>
<feature type="coiled-coil region" evidence="1">
    <location>
        <begin position="438"/>
        <end position="492"/>
    </location>
</feature>
<protein>
    <submittedName>
        <fullName evidence="5">Putative syntaxin-binding protein 4</fullName>
    </submittedName>
</protein>
<dbReference type="Proteomes" id="UP000246464">
    <property type="component" value="Chromosome 18"/>
</dbReference>
<feature type="region of interest" description="Disordered" evidence="2">
    <location>
        <begin position="194"/>
        <end position="247"/>
    </location>
</feature>
<dbReference type="InterPro" id="IPR036020">
    <property type="entry name" value="WW_dom_sf"/>
</dbReference>
<dbReference type="GO" id="GO:0061178">
    <property type="term" value="P:regulation of insulin secretion involved in cellular response to glucose stimulus"/>
    <property type="evidence" value="ECO:0007669"/>
    <property type="project" value="TreeGrafter"/>
</dbReference>
<dbReference type="CDD" id="cd00201">
    <property type="entry name" value="WW"/>
    <property type="match status" value="1"/>
</dbReference>
<dbReference type="FunFam" id="2.20.70.10:FF:000034">
    <property type="entry name" value="syntaxin-binding protein 4 isoform X1"/>
    <property type="match status" value="1"/>
</dbReference>
<dbReference type="PANTHER" id="PTHR19964">
    <property type="entry name" value="MULTIPLE PDZ DOMAIN PROTEIN"/>
    <property type="match status" value="1"/>
</dbReference>
<dbReference type="PROSITE" id="PS50106">
    <property type="entry name" value="PDZ"/>
    <property type="match status" value="2"/>
</dbReference>
<dbReference type="Gene3D" id="2.20.70.10">
    <property type="match status" value="1"/>
</dbReference>
<dbReference type="SMART" id="SM00228">
    <property type="entry name" value="PDZ"/>
    <property type="match status" value="2"/>
</dbReference>
<dbReference type="AlphaFoldDB" id="A0A2U9CR00"/>
<dbReference type="Pfam" id="PF00595">
    <property type="entry name" value="PDZ"/>
    <property type="match status" value="2"/>
</dbReference>
<accession>A0A2U9CR00</accession>
<dbReference type="InterPro" id="IPR051342">
    <property type="entry name" value="PDZ_scaffold"/>
</dbReference>
<dbReference type="SMART" id="SM00456">
    <property type="entry name" value="WW"/>
    <property type="match status" value="1"/>
</dbReference>
<dbReference type="InterPro" id="IPR001202">
    <property type="entry name" value="WW_dom"/>
</dbReference>
<dbReference type="CDD" id="cd06698">
    <property type="entry name" value="PDZ1_hSTXBP4-PDZ2_GgSTXBP4-like"/>
    <property type="match status" value="1"/>
</dbReference>
<reference evidence="5 6" key="1">
    <citation type="submission" date="2017-12" db="EMBL/GenBank/DDBJ databases">
        <title>Integrating genomic resources of turbot (Scophthalmus maximus) in depth evaluation of genetic and physical mapping variation across individuals.</title>
        <authorList>
            <person name="Martinez P."/>
        </authorList>
    </citation>
    <scope>NUCLEOTIDE SEQUENCE [LARGE SCALE GENOMIC DNA]</scope>
</reference>
<dbReference type="Gene3D" id="2.30.42.10">
    <property type="match status" value="2"/>
</dbReference>
<feature type="region of interest" description="Disordered" evidence="2">
    <location>
        <begin position="599"/>
        <end position="638"/>
    </location>
</feature>
<gene>
    <name evidence="5" type="ORF">SMAX5B_007247</name>
</gene>
<organism evidence="5 6">
    <name type="scientific">Scophthalmus maximus</name>
    <name type="common">Turbot</name>
    <name type="synonym">Psetta maxima</name>
    <dbReference type="NCBI Taxonomy" id="52904"/>
    <lineage>
        <taxon>Eukaryota</taxon>
        <taxon>Metazoa</taxon>
        <taxon>Chordata</taxon>
        <taxon>Craniata</taxon>
        <taxon>Vertebrata</taxon>
        <taxon>Euteleostomi</taxon>
        <taxon>Actinopterygii</taxon>
        <taxon>Neopterygii</taxon>
        <taxon>Teleostei</taxon>
        <taxon>Neoteleostei</taxon>
        <taxon>Acanthomorphata</taxon>
        <taxon>Carangaria</taxon>
        <taxon>Pleuronectiformes</taxon>
        <taxon>Pleuronectoidei</taxon>
        <taxon>Scophthalmidae</taxon>
        <taxon>Scophthalmus</taxon>
    </lineage>
</organism>
<feature type="compositionally biased region" description="Low complexity" evidence="2">
    <location>
        <begin position="198"/>
        <end position="211"/>
    </location>
</feature>
<feature type="compositionally biased region" description="Polar residues" evidence="2">
    <location>
        <begin position="261"/>
        <end position="276"/>
    </location>
</feature>
<dbReference type="GO" id="GO:0031410">
    <property type="term" value="C:cytoplasmic vesicle"/>
    <property type="evidence" value="ECO:0007669"/>
    <property type="project" value="TreeGrafter"/>
</dbReference>
<keyword evidence="1" id="KW-0175">Coiled coil</keyword>
<feature type="domain" description="PDZ" evidence="4">
    <location>
        <begin position="12"/>
        <end position="98"/>
    </location>
</feature>
<evidence type="ECO:0000256" key="2">
    <source>
        <dbReference type="SAM" id="MobiDB-lite"/>
    </source>
</evidence>
<dbReference type="Pfam" id="PF00397">
    <property type="entry name" value="WW"/>
    <property type="match status" value="1"/>
</dbReference>
<dbReference type="SUPFAM" id="SSF51045">
    <property type="entry name" value="WW domain"/>
    <property type="match status" value="1"/>
</dbReference>
<dbReference type="PROSITE" id="PS50020">
    <property type="entry name" value="WW_DOMAIN_2"/>
    <property type="match status" value="1"/>
</dbReference>
<evidence type="ECO:0000256" key="1">
    <source>
        <dbReference type="SAM" id="Coils"/>
    </source>
</evidence>
<evidence type="ECO:0000259" key="4">
    <source>
        <dbReference type="PROSITE" id="PS50106"/>
    </source>
</evidence>
<feature type="region of interest" description="Disordered" evidence="2">
    <location>
        <begin position="359"/>
        <end position="383"/>
    </location>
</feature>
<feature type="compositionally biased region" description="Polar residues" evidence="2">
    <location>
        <begin position="361"/>
        <end position="379"/>
    </location>
</feature>
<dbReference type="PANTHER" id="PTHR19964:SF16">
    <property type="entry name" value="SYNTAXIN-BINDING PROTEIN 4"/>
    <property type="match status" value="1"/>
</dbReference>
<proteinExistence type="predicted"/>
<dbReference type="InterPro" id="IPR036034">
    <property type="entry name" value="PDZ_sf"/>
</dbReference>
<dbReference type="GO" id="GO:0019905">
    <property type="term" value="F:syntaxin binding"/>
    <property type="evidence" value="ECO:0007669"/>
    <property type="project" value="TreeGrafter"/>
</dbReference>
<feature type="region of interest" description="Disordered" evidence="2">
    <location>
        <begin position="261"/>
        <end position="289"/>
    </location>
</feature>
<dbReference type="EMBL" id="CP026260">
    <property type="protein sequence ID" value="AWP18196.1"/>
    <property type="molecule type" value="Genomic_DNA"/>
</dbReference>
<dbReference type="PROSITE" id="PS01159">
    <property type="entry name" value="WW_DOMAIN_1"/>
    <property type="match status" value="1"/>
</dbReference>
<feature type="domain" description="WW" evidence="3">
    <location>
        <begin position="570"/>
        <end position="603"/>
    </location>
</feature>
<keyword evidence="6" id="KW-1185">Reference proteome</keyword>
<dbReference type="InterPro" id="IPR001478">
    <property type="entry name" value="PDZ"/>
</dbReference>
<dbReference type="GO" id="GO:0008286">
    <property type="term" value="P:insulin receptor signaling pathway"/>
    <property type="evidence" value="ECO:0007669"/>
    <property type="project" value="TreeGrafter"/>
</dbReference>
<feature type="domain" description="PDZ" evidence="4">
    <location>
        <begin position="106"/>
        <end position="180"/>
    </location>
</feature>
<evidence type="ECO:0000259" key="3">
    <source>
        <dbReference type="PROSITE" id="PS50020"/>
    </source>
</evidence>
<dbReference type="SUPFAM" id="SSF50156">
    <property type="entry name" value="PDZ domain-like"/>
    <property type="match status" value="2"/>
</dbReference>
<name>A0A2U9CR00_SCOMX</name>
<evidence type="ECO:0000313" key="5">
    <source>
        <dbReference type="EMBL" id="AWP18196.1"/>
    </source>
</evidence>
<dbReference type="CDD" id="cd06692">
    <property type="entry name" value="PDZ1_GgSTXBP4-like"/>
    <property type="match status" value="1"/>
</dbReference>